<comment type="caution">
    <text evidence="1">The sequence shown here is derived from an EMBL/GenBank/DDBJ whole genome shotgun (WGS) entry which is preliminary data.</text>
</comment>
<proteinExistence type="predicted"/>
<dbReference type="InterPro" id="IPR016024">
    <property type="entry name" value="ARM-type_fold"/>
</dbReference>
<dbReference type="AlphaFoldDB" id="A0AAP0EZE1"/>
<gene>
    <name evidence="1" type="ORF">Sjap_019408</name>
</gene>
<evidence type="ECO:0000313" key="2">
    <source>
        <dbReference type="Proteomes" id="UP001417504"/>
    </source>
</evidence>
<sequence length="952" mass="106837">METEERIWRKCKHDLTCFTISASTNKCLNLDVLASVRSLIVNDSTSAKTISDILENLAQCLKPGLEPSLHYILKLLSDLAVHHSHLSHFIFDKVHSFASVCTDATNLTTEALEVLMMISDHDQSSKISAASVFNEKFFLSLCFSSSVSVRSWLLHNAKRFHVPWDVLLTVFLGFTKDPYPLVRRDALGCLLGLCNGADINDPQLIKECYNRAVELLSDANTFVRSVAIRVVAEWGCILAVLDNKVAGRDWLDAVFVQICSKARDMSVEVRTETFLALGQINVVSEDLLLQTLSKKIPETMKGRKIFGNLPLSNVAGVFLHGLEDEFSEVRISACTSLGRLSIISVQFANGALDMLLSLLNDDSMAVRLQSLETMSHMATCHCLHVRERHMHILLGTLVDNNTLIRRSARNFLKKLKLQTIGIFKSAISGLLTNLEVNPEDEDDIFSVIFHVGRSRAKFASGFVNDISLEVGPSCEGEMRLDQARIVAMLILAISASASHKQSVNQISAKMFSYAIPFLGRVAHALRDASNQDDLLSYLCCHSKFVPLFTPVKEAEVAPSFAEESSTMNDKERINQEVTLMQSSCYRESLFKNNLRDTRDFIPAQECRNKVDNMHEEAIYTVKLILRVVAETWPLIKSGFTEEARQTSRSCKEELATISTRSDESVGLLAFSSQYIGVLQLLTKVWEYFFPPLKYHGGGTRFLDCLLEKLDAKLRRLRYTFIGFSKDEEVHVLELILLSSVLRLCKVETCNRSVLKRLDSTISRVEILCGGRTGFSGAGSVECSTIDDAIQVSRGDGRTKDLCFAAIHMRIRKQADSFLSEIFAELEVYDVSNHDLPRVKGLGVSFWFRVSLWMVCIRSRTYLGFSRCHSYSVDYAVLEASSKSPCDVPCLISFFSFAIPEFRTCIPNSFNEYASLGIEPRSLDSNWNALKWCPSGLLTYKCFLRQVYLPELS</sequence>
<dbReference type="SUPFAM" id="SSF48371">
    <property type="entry name" value="ARM repeat"/>
    <property type="match status" value="1"/>
</dbReference>
<evidence type="ECO:0008006" key="3">
    <source>
        <dbReference type="Google" id="ProtNLM"/>
    </source>
</evidence>
<dbReference type="Gene3D" id="1.25.10.10">
    <property type="entry name" value="Leucine-rich Repeat Variant"/>
    <property type="match status" value="1"/>
</dbReference>
<dbReference type="InterPro" id="IPR011989">
    <property type="entry name" value="ARM-like"/>
</dbReference>
<reference evidence="1 2" key="1">
    <citation type="submission" date="2024-01" db="EMBL/GenBank/DDBJ databases">
        <title>Genome assemblies of Stephania.</title>
        <authorList>
            <person name="Yang L."/>
        </authorList>
    </citation>
    <scope>NUCLEOTIDE SEQUENCE [LARGE SCALE GENOMIC DNA]</scope>
    <source>
        <strain evidence="1">QJT</strain>
        <tissue evidence="1">Leaf</tissue>
    </source>
</reference>
<organism evidence="1 2">
    <name type="scientific">Stephania japonica</name>
    <dbReference type="NCBI Taxonomy" id="461633"/>
    <lineage>
        <taxon>Eukaryota</taxon>
        <taxon>Viridiplantae</taxon>
        <taxon>Streptophyta</taxon>
        <taxon>Embryophyta</taxon>
        <taxon>Tracheophyta</taxon>
        <taxon>Spermatophyta</taxon>
        <taxon>Magnoliopsida</taxon>
        <taxon>Ranunculales</taxon>
        <taxon>Menispermaceae</taxon>
        <taxon>Menispermoideae</taxon>
        <taxon>Cissampelideae</taxon>
        <taxon>Stephania</taxon>
    </lineage>
</organism>
<keyword evidence="2" id="KW-1185">Reference proteome</keyword>
<name>A0AAP0EZE1_9MAGN</name>
<accession>A0AAP0EZE1</accession>
<dbReference type="EMBL" id="JBBNAE010000008">
    <property type="protein sequence ID" value="KAK9102154.1"/>
    <property type="molecule type" value="Genomic_DNA"/>
</dbReference>
<evidence type="ECO:0000313" key="1">
    <source>
        <dbReference type="EMBL" id="KAK9102154.1"/>
    </source>
</evidence>
<dbReference type="Proteomes" id="UP001417504">
    <property type="component" value="Unassembled WGS sequence"/>
</dbReference>
<dbReference type="PANTHER" id="PTHR20938">
    <property type="entry name" value="INTEGRATOR COMPLEX SUBUNIT 4"/>
    <property type="match status" value="1"/>
</dbReference>
<dbReference type="GO" id="GO:0005768">
    <property type="term" value="C:endosome"/>
    <property type="evidence" value="ECO:0007669"/>
    <property type="project" value="TreeGrafter"/>
</dbReference>
<dbReference type="PANTHER" id="PTHR20938:SF0">
    <property type="entry name" value="INTEGRATOR COMPLEX SUBUNIT 4"/>
    <property type="match status" value="1"/>
</dbReference>
<dbReference type="GO" id="GO:0010496">
    <property type="term" value="P:intercellular transport"/>
    <property type="evidence" value="ECO:0007669"/>
    <property type="project" value="TreeGrafter"/>
</dbReference>
<protein>
    <recommendedName>
        <fullName evidence="3">ARM repeat superfamily protein</fullName>
    </recommendedName>
</protein>